<feature type="region of interest" description="Disordered" evidence="1">
    <location>
        <begin position="88"/>
        <end position="120"/>
    </location>
</feature>
<reference evidence="2 3" key="1">
    <citation type="journal article" date="2014" name="Genome Biol. Evol.">
        <title>The secreted proteins of Achlya hypogyna and Thraustotheca clavata identify the ancestral oomycete secretome and reveal gene acquisitions by horizontal gene transfer.</title>
        <authorList>
            <person name="Misner I."/>
            <person name="Blouin N."/>
            <person name="Leonard G."/>
            <person name="Richards T.A."/>
            <person name="Lane C.E."/>
        </authorList>
    </citation>
    <scope>NUCLEOTIDE SEQUENCE [LARGE SCALE GENOMIC DNA]</scope>
    <source>
        <strain evidence="2 3">ATCC 48635</strain>
    </source>
</reference>
<protein>
    <submittedName>
        <fullName evidence="2">Uncharacterized protein</fullName>
    </submittedName>
</protein>
<accession>A0A1V9YK24</accession>
<dbReference type="Proteomes" id="UP000243579">
    <property type="component" value="Unassembled WGS sequence"/>
</dbReference>
<dbReference type="AlphaFoldDB" id="A0A1V9YK24"/>
<name>A0A1V9YK24_ACHHY</name>
<sequence>MPGTTASEVAKATKPQPNVISICSSKRSSASSVKSSALSSRTSASGSSSRTKYSTSSRTSLSTVASIQELEARKLEIEAQLKSVEAALKQKPGKTNGVYKPDRPFALLPRSVSGSKLSHR</sequence>
<evidence type="ECO:0000256" key="1">
    <source>
        <dbReference type="SAM" id="MobiDB-lite"/>
    </source>
</evidence>
<organism evidence="2 3">
    <name type="scientific">Achlya hypogyna</name>
    <name type="common">Oomycete</name>
    <name type="synonym">Protoachlya hypogyna</name>
    <dbReference type="NCBI Taxonomy" id="1202772"/>
    <lineage>
        <taxon>Eukaryota</taxon>
        <taxon>Sar</taxon>
        <taxon>Stramenopiles</taxon>
        <taxon>Oomycota</taxon>
        <taxon>Saprolegniomycetes</taxon>
        <taxon>Saprolegniales</taxon>
        <taxon>Achlyaceae</taxon>
        <taxon>Achlya</taxon>
    </lineage>
</organism>
<keyword evidence="3" id="KW-1185">Reference proteome</keyword>
<dbReference type="EMBL" id="JNBR01001536">
    <property type="protein sequence ID" value="OQR86058.1"/>
    <property type="molecule type" value="Genomic_DNA"/>
</dbReference>
<feature type="compositionally biased region" description="Low complexity" evidence="1">
    <location>
        <begin position="24"/>
        <end position="61"/>
    </location>
</feature>
<evidence type="ECO:0000313" key="2">
    <source>
        <dbReference type="EMBL" id="OQR86058.1"/>
    </source>
</evidence>
<proteinExistence type="predicted"/>
<feature type="region of interest" description="Disordered" evidence="1">
    <location>
        <begin position="1"/>
        <end position="61"/>
    </location>
</feature>
<dbReference type="OrthoDB" id="79787at2759"/>
<evidence type="ECO:0000313" key="3">
    <source>
        <dbReference type="Proteomes" id="UP000243579"/>
    </source>
</evidence>
<comment type="caution">
    <text evidence="2">The sequence shown here is derived from an EMBL/GenBank/DDBJ whole genome shotgun (WGS) entry which is preliminary data.</text>
</comment>
<gene>
    <name evidence="2" type="ORF">ACHHYP_11049</name>
</gene>